<protein>
    <submittedName>
        <fullName evidence="2">Phage holin family protein</fullName>
    </submittedName>
</protein>
<feature type="transmembrane region" description="Helical" evidence="1">
    <location>
        <begin position="48"/>
        <end position="73"/>
    </location>
</feature>
<name>A0ABW5G8T1_9PSEU</name>
<accession>A0ABW5G8T1</accession>
<evidence type="ECO:0000256" key="1">
    <source>
        <dbReference type="SAM" id="Phobius"/>
    </source>
</evidence>
<organism evidence="2 3">
    <name type="scientific">Amycolatopsis pigmentata</name>
    <dbReference type="NCBI Taxonomy" id="450801"/>
    <lineage>
        <taxon>Bacteria</taxon>
        <taxon>Bacillati</taxon>
        <taxon>Actinomycetota</taxon>
        <taxon>Actinomycetes</taxon>
        <taxon>Pseudonocardiales</taxon>
        <taxon>Pseudonocardiaceae</taxon>
        <taxon>Amycolatopsis</taxon>
    </lineage>
</organism>
<keyword evidence="1" id="KW-0812">Transmembrane</keyword>
<keyword evidence="1" id="KW-1133">Transmembrane helix</keyword>
<comment type="caution">
    <text evidence="2">The sequence shown here is derived from an EMBL/GenBank/DDBJ whole genome shotgun (WGS) entry which is preliminary data.</text>
</comment>
<evidence type="ECO:0000313" key="3">
    <source>
        <dbReference type="Proteomes" id="UP001597417"/>
    </source>
</evidence>
<keyword evidence="3" id="KW-1185">Reference proteome</keyword>
<dbReference type="Pfam" id="PF07332">
    <property type="entry name" value="Phage_holin_3_6"/>
    <property type="match status" value="1"/>
</dbReference>
<evidence type="ECO:0000313" key="2">
    <source>
        <dbReference type="EMBL" id="MFD2422512.1"/>
    </source>
</evidence>
<dbReference type="Proteomes" id="UP001597417">
    <property type="component" value="Unassembled WGS sequence"/>
</dbReference>
<proteinExistence type="predicted"/>
<reference evidence="3" key="1">
    <citation type="journal article" date="2019" name="Int. J. Syst. Evol. Microbiol.">
        <title>The Global Catalogue of Microorganisms (GCM) 10K type strain sequencing project: providing services to taxonomists for standard genome sequencing and annotation.</title>
        <authorList>
            <consortium name="The Broad Institute Genomics Platform"/>
            <consortium name="The Broad Institute Genome Sequencing Center for Infectious Disease"/>
            <person name="Wu L."/>
            <person name="Ma J."/>
        </authorList>
    </citation>
    <scope>NUCLEOTIDE SEQUENCE [LARGE SCALE GENOMIC DNA]</scope>
    <source>
        <strain evidence="3">CGMCC 4.7645</strain>
    </source>
</reference>
<sequence>MTERSVQDRSIAELVQDLSDQVRRLVRDEMRLATDELRRKGKRAGRGAGLAGFAGVMALYGGLTLVATAVIALGLVLPLWLSALVIGVVLLLIGGAAGMAGRHSIKTATPPLPREAAEGVVKDVKAVRGHE</sequence>
<dbReference type="EMBL" id="JBHUKR010000029">
    <property type="protein sequence ID" value="MFD2422512.1"/>
    <property type="molecule type" value="Genomic_DNA"/>
</dbReference>
<feature type="transmembrane region" description="Helical" evidence="1">
    <location>
        <begin position="79"/>
        <end position="100"/>
    </location>
</feature>
<dbReference type="RefSeq" id="WP_378271624.1">
    <property type="nucleotide sequence ID" value="NZ_JBHUKR010000029.1"/>
</dbReference>
<dbReference type="InterPro" id="IPR009937">
    <property type="entry name" value="Phage_holin_3_6"/>
</dbReference>
<keyword evidence="1" id="KW-0472">Membrane</keyword>
<gene>
    <name evidence="2" type="ORF">ACFSXZ_39930</name>
</gene>